<proteinExistence type="predicted"/>
<sequence length="126" mass="14245">MFTGSSHTNDKGKLATFVEMNLLRFLLAFYFMALSLMPCEDVHKESGSAQTQLSFTTDDSHSKDKGDICSPLCVCNCCQMTVAAFKMTVLLEVPVKVQSYFSKKILFHTNGFAYQVYDHIWQPPKI</sequence>
<dbReference type="InterPro" id="IPR046601">
    <property type="entry name" value="DUF6660"/>
</dbReference>
<keyword evidence="3" id="KW-1185">Reference proteome</keyword>
<name>A0A511YIG5_9FLAO</name>
<accession>A0A511YIG5</accession>
<feature type="transmembrane region" description="Helical" evidence="1">
    <location>
        <begin position="21"/>
        <end position="38"/>
    </location>
</feature>
<keyword evidence="1" id="KW-0472">Membrane</keyword>
<gene>
    <name evidence="2" type="ORF">CHA01nite_07220</name>
</gene>
<dbReference type="AlphaFoldDB" id="A0A511YIG5"/>
<evidence type="ECO:0000313" key="3">
    <source>
        <dbReference type="Proteomes" id="UP000321863"/>
    </source>
</evidence>
<organism evidence="2 3">
    <name type="scientific">Chryseobacterium hagamense</name>
    <dbReference type="NCBI Taxonomy" id="395935"/>
    <lineage>
        <taxon>Bacteria</taxon>
        <taxon>Pseudomonadati</taxon>
        <taxon>Bacteroidota</taxon>
        <taxon>Flavobacteriia</taxon>
        <taxon>Flavobacteriales</taxon>
        <taxon>Weeksellaceae</taxon>
        <taxon>Chryseobacterium group</taxon>
        <taxon>Chryseobacterium</taxon>
    </lineage>
</organism>
<comment type="caution">
    <text evidence="2">The sequence shown here is derived from an EMBL/GenBank/DDBJ whole genome shotgun (WGS) entry which is preliminary data.</text>
</comment>
<keyword evidence="1" id="KW-1133">Transmembrane helix</keyword>
<dbReference type="Proteomes" id="UP000321863">
    <property type="component" value="Unassembled WGS sequence"/>
</dbReference>
<protein>
    <submittedName>
        <fullName evidence="2">Uncharacterized protein</fullName>
    </submittedName>
</protein>
<dbReference type="Pfam" id="PF20365">
    <property type="entry name" value="DUF6660"/>
    <property type="match status" value="1"/>
</dbReference>
<dbReference type="EMBL" id="BJYJ01000002">
    <property type="protein sequence ID" value="GEN74982.1"/>
    <property type="molecule type" value="Genomic_DNA"/>
</dbReference>
<evidence type="ECO:0000256" key="1">
    <source>
        <dbReference type="SAM" id="Phobius"/>
    </source>
</evidence>
<evidence type="ECO:0000313" key="2">
    <source>
        <dbReference type="EMBL" id="GEN74982.1"/>
    </source>
</evidence>
<keyword evidence="1" id="KW-0812">Transmembrane</keyword>
<reference evidence="2 3" key="1">
    <citation type="submission" date="2019-07" db="EMBL/GenBank/DDBJ databases">
        <title>Whole genome shotgun sequence of Chryseobacterium hagamense NBRC 105253.</title>
        <authorList>
            <person name="Hosoyama A."/>
            <person name="Uohara A."/>
            <person name="Ohji S."/>
            <person name="Ichikawa N."/>
        </authorList>
    </citation>
    <scope>NUCLEOTIDE SEQUENCE [LARGE SCALE GENOMIC DNA]</scope>
    <source>
        <strain evidence="2 3">NBRC 105253</strain>
    </source>
</reference>